<dbReference type="PANTHER" id="PTHR43569:SF2">
    <property type="entry name" value="AMIDOHYDROLASE-RELATED DOMAIN-CONTAINING PROTEIN"/>
    <property type="match status" value="1"/>
</dbReference>
<evidence type="ECO:0000256" key="1">
    <source>
        <dbReference type="ARBA" id="ARBA00038310"/>
    </source>
</evidence>
<accession>A0A934KBG4</accession>
<dbReference type="AlphaFoldDB" id="A0A934KBG4"/>
<comment type="caution">
    <text evidence="3">The sequence shown here is derived from an EMBL/GenBank/DDBJ whole genome shotgun (WGS) entry which is preliminary data.</text>
</comment>
<dbReference type="EMBL" id="JAEKNQ010000036">
    <property type="protein sequence ID" value="MBJ7603414.1"/>
    <property type="molecule type" value="Genomic_DNA"/>
</dbReference>
<dbReference type="Gene3D" id="3.20.20.140">
    <property type="entry name" value="Metal-dependent hydrolases"/>
    <property type="match status" value="1"/>
</dbReference>
<protein>
    <submittedName>
        <fullName evidence="3">Amidohydrolase family protein</fullName>
    </submittedName>
</protein>
<gene>
    <name evidence="3" type="ORF">JF888_09545</name>
</gene>
<dbReference type="SUPFAM" id="SSF51556">
    <property type="entry name" value="Metallo-dependent hydrolases"/>
    <property type="match status" value="1"/>
</dbReference>
<evidence type="ECO:0000313" key="4">
    <source>
        <dbReference type="Proteomes" id="UP000620075"/>
    </source>
</evidence>
<dbReference type="InterPro" id="IPR052350">
    <property type="entry name" value="Metallo-dep_Lactonases"/>
</dbReference>
<feature type="domain" description="Amidohydrolase-related" evidence="2">
    <location>
        <begin position="11"/>
        <end position="283"/>
    </location>
</feature>
<dbReference type="RefSeq" id="WP_338179405.1">
    <property type="nucleotide sequence ID" value="NZ_JAEKNQ010000036.1"/>
</dbReference>
<dbReference type="PANTHER" id="PTHR43569">
    <property type="entry name" value="AMIDOHYDROLASE"/>
    <property type="match status" value="1"/>
</dbReference>
<dbReference type="Proteomes" id="UP000620075">
    <property type="component" value="Unassembled WGS sequence"/>
</dbReference>
<dbReference type="InterPro" id="IPR032466">
    <property type="entry name" value="Metal_Hydrolase"/>
</dbReference>
<dbReference type="Pfam" id="PF04909">
    <property type="entry name" value="Amidohydro_2"/>
    <property type="match status" value="1"/>
</dbReference>
<dbReference type="InterPro" id="IPR006680">
    <property type="entry name" value="Amidohydro-rel"/>
</dbReference>
<comment type="similarity">
    <text evidence="1">Belongs to the metallo-dependent hydrolases superfamily.</text>
</comment>
<sequence length="288" mass="31459">MSAPRKLDLRIDAHLHLWDLAVSDYAWLQPEQGSLYATYRAADAKVELDASGIDWAVLVQAEDSLADTEFLLETADANAWVAGVIGWVQLDDPAATEHALDQWQQHRAFCAVRNLLHMDTRGDFLTLSGVQKSLGLLVRRGIPYDIPDAWPRHLSAAAVVAADFPDLTIVIDHLGKPPIGRPDYDDWREAITRVAAHPNTVAKFSGLRMPGTPFTTLALRPTWETALELFGPSRLMYGGDWPMTVLAGGYGPTWRVMAELIGELSAAEQSLLMGGTAVATYGLGRAAC</sequence>
<reference evidence="3 4" key="1">
    <citation type="submission" date="2020-10" db="EMBL/GenBank/DDBJ databases">
        <title>Ca. Dormibacterota MAGs.</title>
        <authorList>
            <person name="Montgomery K."/>
        </authorList>
    </citation>
    <scope>NUCLEOTIDE SEQUENCE [LARGE SCALE GENOMIC DNA]</scope>
    <source>
        <strain evidence="3">SC8811_S16_3</strain>
    </source>
</reference>
<dbReference type="GO" id="GO:0016787">
    <property type="term" value="F:hydrolase activity"/>
    <property type="evidence" value="ECO:0007669"/>
    <property type="project" value="InterPro"/>
</dbReference>
<organism evidence="3 4">
    <name type="scientific">Candidatus Dormiibacter inghamiae</name>
    <dbReference type="NCBI Taxonomy" id="3127013"/>
    <lineage>
        <taxon>Bacteria</taxon>
        <taxon>Bacillati</taxon>
        <taxon>Candidatus Dormiibacterota</taxon>
        <taxon>Candidatus Dormibacteria</taxon>
        <taxon>Candidatus Dormibacterales</taxon>
        <taxon>Candidatus Dormibacteraceae</taxon>
        <taxon>Candidatus Dormiibacter</taxon>
    </lineage>
</organism>
<evidence type="ECO:0000313" key="3">
    <source>
        <dbReference type="EMBL" id="MBJ7603414.1"/>
    </source>
</evidence>
<name>A0A934KBG4_9BACT</name>
<proteinExistence type="inferred from homology"/>
<evidence type="ECO:0000259" key="2">
    <source>
        <dbReference type="Pfam" id="PF04909"/>
    </source>
</evidence>